<dbReference type="Proteomes" id="UP000656042">
    <property type="component" value="Unassembled WGS sequence"/>
</dbReference>
<keyword evidence="1" id="KW-0472">Membrane</keyword>
<evidence type="ECO:0000313" key="2">
    <source>
        <dbReference type="EMBL" id="GGK81098.1"/>
    </source>
</evidence>
<keyword evidence="3" id="KW-1185">Reference proteome</keyword>
<evidence type="ECO:0000313" key="3">
    <source>
        <dbReference type="Proteomes" id="UP000656042"/>
    </source>
</evidence>
<sequence length="194" mass="21511">MSEIPWWGLPLIAAVFALAGAGTAMIVSARNDYARGRVRKTRRWYEERMSAYTELMAAFDRVVYRLRTGYAARGRQPDPMAYLDEVGPALMRVRLLASGPVRSAALAAHLLLEKLHETGKPAAVPGVDPEKHGRELLAQVPLVLQEFEAAAREELEITPQPPAVLTGFGRTRLITLRRPARIAEVPEKEPHAAR</sequence>
<keyword evidence="1" id="KW-1133">Transmembrane helix</keyword>
<proteinExistence type="predicted"/>
<evidence type="ECO:0000256" key="1">
    <source>
        <dbReference type="SAM" id="Phobius"/>
    </source>
</evidence>
<dbReference type="RefSeq" id="WP_189078233.1">
    <property type="nucleotide sequence ID" value="NZ_BMMX01000003.1"/>
</dbReference>
<dbReference type="EMBL" id="BMMX01000003">
    <property type="protein sequence ID" value="GGK81098.1"/>
    <property type="molecule type" value="Genomic_DNA"/>
</dbReference>
<dbReference type="AlphaFoldDB" id="A0A8J3BY55"/>
<keyword evidence="1" id="KW-0812">Transmembrane</keyword>
<organism evidence="2 3">
    <name type="scientific">Mangrovihabitans endophyticus</name>
    <dbReference type="NCBI Taxonomy" id="1751298"/>
    <lineage>
        <taxon>Bacteria</taxon>
        <taxon>Bacillati</taxon>
        <taxon>Actinomycetota</taxon>
        <taxon>Actinomycetes</taxon>
        <taxon>Micromonosporales</taxon>
        <taxon>Micromonosporaceae</taxon>
        <taxon>Mangrovihabitans</taxon>
    </lineage>
</organism>
<name>A0A8J3BY55_9ACTN</name>
<gene>
    <name evidence="2" type="ORF">GCM10012284_13800</name>
</gene>
<comment type="caution">
    <text evidence="2">The sequence shown here is derived from an EMBL/GenBank/DDBJ whole genome shotgun (WGS) entry which is preliminary data.</text>
</comment>
<reference evidence="2" key="2">
    <citation type="submission" date="2020-09" db="EMBL/GenBank/DDBJ databases">
        <authorList>
            <person name="Sun Q."/>
            <person name="Zhou Y."/>
        </authorList>
    </citation>
    <scope>NUCLEOTIDE SEQUENCE</scope>
    <source>
        <strain evidence="2">CGMCC 4.7299</strain>
    </source>
</reference>
<feature type="transmembrane region" description="Helical" evidence="1">
    <location>
        <begin position="6"/>
        <end position="29"/>
    </location>
</feature>
<protein>
    <submittedName>
        <fullName evidence="2">Uncharacterized protein</fullName>
    </submittedName>
</protein>
<accession>A0A8J3BY55</accession>
<reference evidence="2" key="1">
    <citation type="journal article" date="2014" name="Int. J. Syst. Evol. Microbiol.">
        <title>Complete genome sequence of Corynebacterium casei LMG S-19264T (=DSM 44701T), isolated from a smear-ripened cheese.</title>
        <authorList>
            <consortium name="US DOE Joint Genome Institute (JGI-PGF)"/>
            <person name="Walter F."/>
            <person name="Albersmeier A."/>
            <person name="Kalinowski J."/>
            <person name="Ruckert C."/>
        </authorList>
    </citation>
    <scope>NUCLEOTIDE SEQUENCE</scope>
    <source>
        <strain evidence="2">CGMCC 4.7299</strain>
    </source>
</reference>